<dbReference type="InterPro" id="IPR029139">
    <property type="entry name" value="QueF_N"/>
</dbReference>
<dbReference type="GO" id="GO:0008616">
    <property type="term" value="P:tRNA queuosine(34) biosynthetic process"/>
    <property type="evidence" value="ECO:0007669"/>
    <property type="project" value="InterPro"/>
</dbReference>
<dbReference type="InterPro" id="IPR050084">
    <property type="entry name" value="NADPH_dep_7-cyano-7-deazaG_red"/>
</dbReference>
<dbReference type="PANTHER" id="PTHR34354:SF1">
    <property type="entry name" value="NADPH-DEPENDENT 7-CYANO-7-DEAZAGUANINE REDUCTASE"/>
    <property type="match status" value="1"/>
</dbReference>
<dbReference type="EMBL" id="LR796423">
    <property type="protein sequence ID" value="CAB4142551.1"/>
    <property type="molecule type" value="Genomic_DNA"/>
</dbReference>
<evidence type="ECO:0000313" key="2">
    <source>
        <dbReference type="EMBL" id="CAB4142551.1"/>
    </source>
</evidence>
<dbReference type="GO" id="GO:0033739">
    <property type="term" value="F:preQ1 synthase activity"/>
    <property type="evidence" value="ECO:0007669"/>
    <property type="project" value="InterPro"/>
</dbReference>
<accession>A0A6J5M8M8</accession>
<dbReference type="PANTHER" id="PTHR34354">
    <property type="entry name" value="NADPH-DEPENDENT 7-CYANO-7-DEAZAGUANINE REDUCTASE"/>
    <property type="match status" value="1"/>
</dbReference>
<dbReference type="SUPFAM" id="SSF55620">
    <property type="entry name" value="Tetrahydrobiopterin biosynthesis enzymes-like"/>
    <property type="match status" value="1"/>
</dbReference>
<protein>
    <submittedName>
        <fullName evidence="2">7-cyano-7-deazaguanine reductase</fullName>
    </submittedName>
</protein>
<gene>
    <name evidence="2" type="ORF">UFOVP447_15</name>
</gene>
<evidence type="ECO:0000259" key="1">
    <source>
        <dbReference type="Pfam" id="PF14819"/>
    </source>
</evidence>
<dbReference type="Gene3D" id="3.30.1130.10">
    <property type="match status" value="2"/>
</dbReference>
<dbReference type="InterPro" id="IPR043133">
    <property type="entry name" value="GTP-CH-I_C/QueF"/>
</dbReference>
<reference evidence="2" key="1">
    <citation type="submission" date="2020-04" db="EMBL/GenBank/DDBJ databases">
        <authorList>
            <person name="Chiriac C."/>
            <person name="Salcher M."/>
            <person name="Ghai R."/>
            <person name="Kavagutti S V."/>
        </authorList>
    </citation>
    <scope>NUCLEOTIDE SEQUENCE</scope>
</reference>
<dbReference type="Pfam" id="PF14489">
    <property type="entry name" value="QueF"/>
    <property type="match status" value="1"/>
</dbReference>
<dbReference type="Pfam" id="PF14819">
    <property type="entry name" value="QueF_N"/>
    <property type="match status" value="1"/>
</dbReference>
<sequence>MTKIEDIASVHLGKAGDGSVVKPYVTPDSVDPSLLVGVPRVLNRTAYEIDEENLPFEGSDTWNCYEFSTLANNGFPVSGLLRIVYPSDSANIVESKSLKLYLNSFNMMKNGDTIDEILINIEERIYEDLSKCLETESVDVCLLFEDGITRKPVEGDFVQVERFVDPATITFDQFNESPDTLQVVDSDGYPKLWRSAVLRSNCRVTNQPDWGDVYIAIKGDKTVTPESLLQYIVSMRKENHFHEEICECIYKRLHDLINPDELFVACLYTRRGGIDINPLRASSREVMYKYGSGLTDPYSINFKTLRQ</sequence>
<proteinExistence type="predicted"/>
<feature type="domain" description="NADPH-dependent 7-cyano-7-deazaguanine reductase N-terminal" evidence="1">
    <location>
        <begin position="28"/>
        <end position="136"/>
    </location>
</feature>
<dbReference type="InterPro" id="IPR029500">
    <property type="entry name" value="QueF"/>
</dbReference>
<name>A0A6J5M8M8_9CAUD</name>
<organism evidence="2">
    <name type="scientific">uncultured Caudovirales phage</name>
    <dbReference type="NCBI Taxonomy" id="2100421"/>
    <lineage>
        <taxon>Viruses</taxon>
        <taxon>Duplodnaviria</taxon>
        <taxon>Heunggongvirae</taxon>
        <taxon>Uroviricota</taxon>
        <taxon>Caudoviricetes</taxon>
        <taxon>Peduoviridae</taxon>
        <taxon>Maltschvirus</taxon>
        <taxon>Maltschvirus maltsch</taxon>
    </lineage>
</organism>